<sequence>MVRIGQSLERYRDVKLQQFRSRLAMEDAHLANHLVEMLDSALTKYRTWLERNLPVGFPADGEPGRFKEILLVTRYSRRKGRRHDLCAYMMVKPKKIVQNQEQ</sequence>
<gene>
    <name evidence="1" type="primary">GTF2H1_4</name>
    <name evidence="1" type="ORF">OS493_040218</name>
</gene>
<proteinExistence type="predicted"/>
<protein>
    <submittedName>
        <fullName evidence="1">General transcription factor IIH subunit 1</fullName>
    </submittedName>
</protein>
<evidence type="ECO:0000313" key="2">
    <source>
        <dbReference type="Proteomes" id="UP001163046"/>
    </source>
</evidence>
<reference evidence="1" key="1">
    <citation type="submission" date="2023-01" db="EMBL/GenBank/DDBJ databases">
        <title>Genome assembly of the deep-sea coral Lophelia pertusa.</title>
        <authorList>
            <person name="Herrera S."/>
            <person name="Cordes E."/>
        </authorList>
    </citation>
    <scope>NUCLEOTIDE SEQUENCE</scope>
    <source>
        <strain evidence="1">USNM1676648</strain>
        <tissue evidence="1">Polyp</tissue>
    </source>
</reference>
<name>A0A9W9YTV2_9CNID</name>
<organism evidence="1 2">
    <name type="scientific">Desmophyllum pertusum</name>
    <dbReference type="NCBI Taxonomy" id="174260"/>
    <lineage>
        <taxon>Eukaryota</taxon>
        <taxon>Metazoa</taxon>
        <taxon>Cnidaria</taxon>
        <taxon>Anthozoa</taxon>
        <taxon>Hexacorallia</taxon>
        <taxon>Scleractinia</taxon>
        <taxon>Caryophylliina</taxon>
        <taxon>Caryophylliidae</taxon>
        <taxon>Desmophyllum</taxon>
    </lineage>
</organism>
<evidence type="ECO:0000313" key="1">
    <source>
        <dbReference type="EMBL" id="KAJ7369261.1"/>
    </source>
</evidence>
<dbReference type="OrthoDB" id="360521at2759"/>
<accession>A0A9W9YTV2</accession>
<keyword evidence="2" id="KW-1185">Reference proteome</keyword>
<dbReference type="AlphaFoldDB" id="A0A9W9YTV2"/>
<dbReference type="Proteomes" id="UP001163046">
    <property type="component" value="Unassembled WGS sequence"/>
</dbReference>
<comment type="caution">
    <text evidence="1">The sequence shown here is derived from an EMBL/GenBank/DDBJ whole genome shotgun (WGS) entry which is preliminary data.</text>
</comment>
<dbReference type="EMBL" id="MU827141">
    <property type="protein sequence ID" value="KAJ7369261.1"/>
    <property type="molecule type" value="Genomic_DNA"/>
</dbReference>